<organism evidence="1 2">
    <name type="scientific">Ilyodon furcidens</name>
    <name type="common">goldbreast splitfin</name>
    <dbReference type="NCBI Taxonomy" id="33524"/>
    <lineage>
        <taxon>Eukaryota</taxon>
        <taxon>Metazoa</taxon>
        <taxon>Chordata</taxon>
        <taxon>Craniata</taxon>
        <taxon>Vertebrata</taxon>
        <taxon>Euteleostomi</taxon>
        <taxon>Actinopterygii</taxon>
        <taxon>Neopterygii</taxon>
        <taxon>Teleostei</taxon>
        <taxon>Neoteleostei</taxon>
        <taxon>Acanthomorphata</taxon>
        <taxon>Ovalentaria</taxon>
        <taxon>Atherinomorphae</taxon>
        <taxon>Cyprinodontiformes</taxon>
        <taxon>Goodeidae</taxon>
        <taxon>Ilyodon</taxon>
    </lineage>
</organism>
<sequence>MTEAIHDPVGCLSTLPQKLRQGHDSRPLVFTLKQKLASKETSRRTLQETIKRTPQIRTWTGTFFFCQVCQDHNDRISCAFSEDISALGTRPVQRLLQCHIGDLRNQCCANPAESERAESLSAQPLKTKRFTLEVRMETRTHSDTHTFTQVQLLTVQSCSSK</sequence>
<name>A0ABV0U1V6_9TELE</name>
<proteinExistence type="predicted"/>
<comment type="caution">
    <text evidence="1">The sequence shown here is derived from an EMBL/GenBank/DDBJ whole genome shotgun (WGS) entry which is preliminary data.</text>
</comment>
<dbReference type="Proteomes" id="UP001482620">
    <property type="component" value="Unassembled WGS sequence"/>
</dbReference>
<protein>
    <submittedName>
        <fullName evidence="1">Uncharacterized protein</fullName>
    </submittedName>
</protein>
<reference evidence="1 2" key="1">
    <citation type="submission" date="2021-06" db="EMBL/GenBank/DDBJ databases">
        <authorList>
            <person name="Palmer J.M."/>
        </authorList>
    </citation>
    <scope>NUCLEOTIDE SEQUENCE [LARGE SCALE GENOMIC DNA]</scope>
    <source>
        <strain evidence="2">if_2019</strain>
        <tissue evidence="1">Muscle</tissue>
    </source>
</reference>
<gene>
    <name evidence="1" type="ORF">ILYODFUR_034250</name>
</gene>
<keyword evidence="2" id="KW-1185">Reference proteome</keyword>
<evidence type="ECO:0000313" key="2">
    <source>
        <dbReference type="Proteomes" id="UP001482620"/>
    </source>
</evidence>
<dbReference type="EMBL" id="JAHRIQ010052444">
    <property type="protein sequence ID" value="MEQ2238557.1"/>
    <property type="molecule type" value="Genomic_DNA"/>
</dbReference>
<evidence type="ECO:0000313" key="1">
    <source>
        <dbReference type="EMBL" id="MEQ2238557.1"/>
    </source>
</evidence>
<accession>A0ABV0U1V6</accession>